<dbReference type="Proteomes" id="UP000045782">
    <property type="component" value="Unassembled WGS sequence"/>
</dbReference>
<organism evidence="1 2">
    <name type="scientific">Mycobacteroides abscessus</name>
    <dbReference type="NCBI Taxonomy" id="36809"/>
    <lineage>
        <taxon>Bacteria</taxon>
        <taxon>Bacillati</taxon>
        <taxon>Actinomycetota</taxon>
        <taxon>Actinomycetes</taxon>
        <taxon>Mycobacteriales</taxon>
        <taxon>Mycobacteriaceae</taxon>
        <taxon>Mycobacteroides</taxon>
    </lineage>
</organism>
<dbReference type="EMBL" id="CSWP01000012">
    <property type="protein sequence ID" value="CPV70374.1"/>
    <property type="molecule type" value="Genomic_DNA"/>
</dbReference>
<name>A0A0U0ZV48_9MYCO</name>
<reference evidence="1 2" key="1">
    <citation type="submission" date="2015-03" db="EMBL/GenBank/DDBJ databases">
        <authorList>
            <person name="Murphy D."/>
        </authorList>
    </citation>
    <scope>NUCLEOTIDE SEQUENCE [LARGE SCALE GENOMIC DNA]</scope>
    <source>
        <strain evidence="1 2">PAP088</strain>
    </source>
</reference>
<protein>
    <submittedName>
        <fullName evidence="1">Uncharacterized protein</fullName>
    </submittedName>
</protein>
<evidence type="ECO:0000313" key="1">
    <source>
        <dbReference type="EMBL" id="CPV70374.1"/>
    </source>
</evidence>
<evidence type="ECO:0000313" key="2">
    <source>
        <dbReference type="Proteomes" id="UP000045782"/>
    </source>
</evidence>
<sequence>MQALIEVAINHIRQEVPLFVGNQVRASSGDGTIPR</sequence>
<gene>
    <name evidence="1" type="ORF">ERS075579_04775</name>
</gene>
<dbReference type="AlphaFoldDB" id="A0A0U0ZV48"/>
<proteinExistence type="predicted"/>
<accession>A0A0U0ZV48</accession>